<dbReference type="InterPro" id="IPR000719">
    <property type="entry name" value="Prot_kinase_dom"/>
</dbReference>
<evidence type="ECO:0000313" key="3">
    <source>
        <dbReference type="Proteomes" id="UP000051952"/>
    </source>
</evidence>
<dbReference type="EMBL" id="CYKH01001744">
    <property type="protein sequence ID" value="CUI15040.1"/>
    <property type="molecule type" value="Genomic_DNA"/>
</dbReference>
<evidence type="ECO:0000259" key="1">
    <source>
        <dbReference type="PROSITE" id="PS50011"/>
    </source>
</evidence>
<dbReference type="Gene3D" id="3.90.176.10">
    <property type="entry name" value="Toxin ADP-ribosyltransferase, Chain A, domain 1"/>
    <property type="match status" value="1"/>
</dbReference>
<dbReference type="SUPFAM" id="SSF56112">
    <property type="entry name" value="Protein kinase-like (PK-like)"/>
    <property type="match status" value="1"/>
</dbReference>
<keyword evidence="2" id="KW-0808">Transferase</keyword>
<dbReference type="InterPro" id="IPR050167">
    <property type="entry name" value="Ser_Thr_protein_kinase"/>
</dbReference>
<gene>
    <name evidence="2" type="ORF">BSAL_21570</name>
</gene>
<dbReference type="SMART" id="SM00220">
    <property type="entry name" value="S_TKc"/>
    <property type="match status" value="1"/>
</dbReference>
<dbReference type="PROSITE" id="PS50011">
    <property type="entry name" value="PROTEIN_KINASE_DOM"/>
    <property type="match status" value="1"/>
</dbReference>
<dbReference type="Pfam" id="PF00069">
    <property type="entry name" value="Pkinase"/>
    <property type="match status" value="1"/>
</dbReference>
<evidence type="ECO:0000313" key="2">
    <source>
        <dbReference type="EMBL" id="CUI15040.1"/>
    </source>
</evidence>
<dbReference type="Proteomes" id="UP000051952">
    <property type="component" value="Unassembled WGS sequence"/>
</dbReference>
<keyword evidence="3" id="KW-1185">Reference proteome</keyword>
<dbReference type="OrthoDB" id="1668230at2759"/>
<feature type="domain" description="Protein kinase" evidence="1">
    <location>
        <begin position="38"/>
        <end position="287"/>
    </location>
</feature>
<proteinExistence type="predicted"/>
<sequence length="486" mass="52669">MSSEGGSRSTHSQNERMYSLIDSVPSIAQQYVVTADRVVVDAVPLAGGFGDDVLYPGVLKTTGMPDCAVLFRRYFGTHAAAITRHEVALLLRVAHKNVLGVVGLVDVSPHESYVLLEGNSSSSNLQTLATGLRARLGTVAFCRQAVQWTLDVAAGLAHMHSNNIFHFNIHASSIIVCGGTAKINASGVAQRLALLDIASPEALQLTPSSDVFGIGCVLCELLTGSAPWGKSTGIALLRPHGGPDVMGLPWADSSIPIVKTLVKQLLHADSRHRGTLVEIIPELQNLLDTVIKVAEPPQPTLSMGLCSLAPGWLDAVDPQPSLLDALLCLIGCPLPVDRTDLAAHHADLNSPKLAAWYHYAADTITKSIPHFTVGSQQWEDACAIMLYTCESPICYMINGMLSQRGRVQSALKHITPMARRLFDAVRRLGTPYTSEAFRVVYADNKLLQQPHSDYKTHFAVGRPVNFYQFASFTTDMERIQSFTDQQ</sequence>
<dbReference type="AlphaFoldDB" id="A0A0S4KHC7"/>
<protein>
    <submittedName>
        <fullName evidence="2">Serine-threonine protein kinase, putative</fullName>
    </submittedName>
</protein>
<dbReference type="InterPro" id="IPR011009">
    <property type="entry name" value="Kinase-like_dom_sf"/>
</dbReference>
<dbReference type="GO" id="GO:0005524">
    <property type="term" value="F:ATP binding"/>
    <property type="evidence" value="ECO:0007669"/>
    <property type="project" value="InterPro"/>
</dbReference>
<reference evidence="3" key="1">
    <citation type="submission" date="2015-09" db="EMBL/GenBank/DDBJ databases">
        <authorList>
            <consortium name="Pathogen Informatics"/>
        </authorList>
    </citation>
    <scope>NUCLEOTIDE SEQUENCE [LARGE SCALE GENOMIC DNA]</scope>
    <source>
        <strain evidence="3">Lake Konstanz</strain>
    </source>
</reference>
<dbReference type="PANTHER" id="PTHR23257">
    <property type="entry name" value="SERINE-THREONINE PROTEIN KINASE"/>
    <property type="match status" value="1"/>
</dbReference>
<dbReference type="VEuPathDB" id="TriTrypDB:BSAL_21570"/>
<dbReference type="GO" id="GO:0004672">
    <property type="term" value="F:protein kinase activity"/>
    <property type="evidence" value="ECO:0007669"/>
    <property type="project" value="InterPro"/>
</dbReference>
<organism evidence="2 3">
    <name type="scientific">Bodo saltans</name>
    <name type="common">Flagellated protozoan</name>
    <dbReference type="NCBI Taxonomy" id="75058"/>
    <lineage>
        <taxon>Eukaryota</taxon>
        <taxon>Discoba</taxon>
        <taxon>Euglenozoa</taxon>
        <taxon>Kinetoplastea</taxon>
        <taxon>Metakinetoplastina</taxon>
        <taxon>Eubodonida</taxon>
        <taxon>Bodonidae</taxon>
        <taxon>Bodo</taxon>
    </lineage>
</organism>
<keyword evidence="2" id="KW-0418">Kinase</keyword>
<dbReference type="GO" id="GO:0007165">
    <property type="term" value="P:signal transduction"/>
    <property type="evidence" value="ECO:0007669"/>
    <property type="project" value="TreeGrafter"/>
</dbReference>
<dbReference type="GO" id="GO:0005737">
    <property type="term" value="C:cytoplasm"/>
    <property type="evidence" value="ECO:0007669"/>
    <property type="project" value="TreeGrafter"/>
</dbReference>
<feature type="non-terminal residue" evidence="2">
    <location>
        <position position="486"/>
    </location>
</feature>
<accession>A0A0S4KHC7</accession>
<dbReference type="Gene3D" id="1.10.510.10">
    <property type="entry name" value="Transferase(Phosphotransferase) domain 1"/>
    <property type="match status" value="1"/>
</dbReference>
<name>A0A0S4KHC7_BODSA</name>